<sequence length="87" mass="9232">AYTSAVEHVGCTPDPVVLAAGADIIARGVATEAEAVVLRSVRKVKGKIRLGQLLTIQNMKLAKLPRGAQLARPLIQKRLEAAKLGNH</sequence>
<reference evidence="1" key="1">
    <citation type="submission" date="2023-10" db="EMBL/GenBank/DDBJ databases">
        <authorList>
            <person name="Chen Y."/>
            <person name="Shah S."/>
            <person name="Dougan E. K."/>
            <person name="Thang M."/>
            <person name="Chan C."/>
        </authorList>
    </citation>
    <scope>NUCLEOTIDE SEQUENCE [LARGE SCALE GENOMIC DNA]</scope>
</reference>
<dbReference type="Proteomes" id="UP001189429">
    <property type="component" value="Unassembled WGS sequence"/>
</dbReference>
<accession>A0ABN9S0L1</accession>
<proteinExistence type="predicted"/>
<keyword evidence="2" id="KW-1185">Reference proteome</keyword>
<evidence type="ECO:0000313" key="1">
    <source>
        <dbReference type="EMBL" id="CAK0825051.1"/>
    </source>
</evidence>
<organism evidence="1 2">
    <name type="scientific">Prorocentrum cordatum</name>
    <dbReference type="NCBI Taxonomy" id="2364126"/>
    <lineage>
        <taxon>Eukaryota</taxon>
        <taxon>Sar</taxon>
        <taxon>Alveolata</taxon>
        <taxon>Dinophyceae</taxon>
        <taxon>Prorocentrales</taxon>
        <taxon>Prorocentraceae</taxon>
        <taxon>Prorocentrum</taxon>
    </lineage>
</organism>
<dbReference type="EMBL" id="CAUYUJ010008824">
    <property type="protein sequence ID" value="CAK0825051.1"/>
    <property type="molecule type" value="Genomic_DNA"/>
</dbReference>
<name>A0ABN9S0L1_9DINO</name>
<feature type="non-terminal residue" evidence="1">
    <location>
        <position position="1"/>
    </location>
</feature>
<comment type="caution">
    <text evidence="1">The sequence shown here is derived from an EMBL/GenBank/DDBJ whole genome shotgun (WGS) entry which is preliminary data.</text>
</comment>
<feature type="non-terminal residue" evidence="1">
    <location>
        <position position="87"/>
    </location>
</feature>
<evidence type="ECO:0000313" key="2">
    <source>
        <dbReference type="Proteomes" id="UP001189429"/>
    </source>
</evidence>
<protein>
    <submittedName>
        <fullName evidence="1">Uncharacterized protein</fullName>
    </submittedName>
</protein>
<gene>
    <name evidence="1" type="ORF">PCOR1329_LOCUS25288</name>
</gene>